<organism evidence="2 3">
    <name type="scientific">Methanospirillum stamsii</name>
    <dbReference type="NCBI Taxonomy" id="1277351"/>
    <lineage>
        <taxon>Archaea</taxon>
        <taxon>Methanobacteriati</taxon>
        <taxon>Methanobacteriota</taxon>
        <taxon>Stenosarchaea group</taxon>
        <taxon>Methanomicrobia</taxon>
        <taxon>Methanomicrobiales</taxon>
        <taxon>Methanospirillaceae</taxon>
        <taxon>Methanospirillum</taxon>
    </lineage>
</organism>
<dbReference type="OrthoDB" id="1018at2157"/>
<comment type="caution">
    <text evidence="2">The sequence shown here is derived from an EMBL/GenBank/DDBJ whole genome shotgun (WGS) entry which is preliminary data.</text>
</comment>
<dbReference type="CDD" id="cd02440">
    <property type="entry name" value="AdoMet_MTases"/>
    <property type="match status" value="1"/>
</dbReference>
<evidence type="ECO:0000259" key="1">
    <source>
        <dbReference type="Pfam" id="PF13847"/>
    </source>
</evidence>
<dbReference type="AlphaFoldDB" id="A0A2V2N587"/>
<name>A0A2V2N587_9EURY</name>
<dbReference type="SUPFAM" id="SSF53335">
    <property type="entry name" value="S-adenosyl-L-methionine-dependent methyltransferases"/>
    <property type="match status" value="1"/>
</dbReference>
<accession>A0A2V2N587</accession>
<dbReference type="Proteomes" id="UP000245934">
    <property type="component" value="Unassembled WGS sequence"/>
</dbReference>
<dbReference type="GeneID" id="97610916"/>
<evidence type="ECO:0000313" key="3">
    <source>
        <dbReference type="Proteomes" id="UP000245934"/>
    </source>
</evidence>
<dbReference type="EMBL" id="QGMZ01000042">
    <property type="protein sequence ID" value="PWR70433.1"/>
    <property type="molecule type" value="Genomic_DNA"/>
</dbReference>
<dbReference type="PANTHER" id="PTHR43861">
    <property type="entry name" value="TRANS-ACONITATE 2-METHYLTRANSFERASE-RELATED"/>
    <property type="match status" value="1"/>
</dbReference>
<dbReference type="Gene3D" id="3.40.50.150">
    <property type="entry name" value="Vaccinia Virus protein VP39"/>
    <property type="match status" value="1"/>
</dbReference>
<keyword evidence="3" id="KW-1185">Reference proteome</keyword>
<evidence type="ECO:0000313" key="2">
    <source>
        <dbReference type="EMBL" id="PWR70433.1"/>
    </source>
</evidence>
<dbReference type="Pfam" id="PF13847">
    <property type="entry name" value="Methyltransf_31"/>
    <property type="match status" value="1"/>
</dbReference>
<dbReference type="InterPro" id="IPR025714">
    <property type="entry name" value="Methyltranfer_dom"/>
</dbReference>
<dbReference type="RefSeq" id="WP_109942067.1">
    <property type="nucleotide sequence ID" value="NZ_CP176366.1"/>
</dbReference>
<sequence>MQGLTVIRNHPFFQSVKEESFHLLLINAGYTILDIGCGIGQDARNLVHLCSPEGNVIGSDISFSVLSKARNDYAGHNISFCQMNGQYQAIKDNSCDAIREDRVLQHVINPKQIIREMFRILKPGGRCVLFEPDWGAFLVDGYGSSRITRDILDFWSDKFACGHIGRKLRRMCLSVGFTDLVVIPKTYIFTDLAEAESIFTLSENAKLVAISGIVTAGDAEEYIRFLCNRDKEGKFFCSFTGYLVSGKKPENIKNYRILQHFLIFNEVNIY</sequence>
<protein>
    <recommendedName>
        <fullName evidence="1">Methyltransferase domain-containing protein</fullName>
    </recommendedName>
</protein>
<gene>
    <name evidence="2" type="ORF">DLD82_15640</name>
</gene>
<proteinExistence type="predicted"/>
<feature type="domain" description="Methyltransferase" evidence="1">
    <location>
        <begin position="27"/>
        <end position="133"/>
    </location>
</feature>
<reference evidence="2 3" key="1">
    <citation type="submission" date="2018-05" db="EMBL/GenBank/DDBJ databases">
        <title>Draft genome of Methanospirillum stamsii Pt1.</title>
        <authorList>
            <person name="Dueholm M.S."/>
            <person name="Nielsen P.H."/>
            <person name="Bakmann L.F."/>
            <person name="Otzen D.E."/>
        </authorList>
    </citation>
    <scope>NUCLEOTIDE SEQUENCE [LARGE SCALE GENOMIC DNA]</scope>
    <source>
        <strain evidence="2 3">Pt1</strain>
    </source>
</reference>
<dbReference type="GO" id="GO:0008757">
    <property type="term" value="F:S-adenosylmethionine-dependent methyltransferase activity"/>
    <property type="evidence" value="ECO:0007669"/>
    <property type="project" value="InterPro"/>
</dbReference>
<dbReference type="InterPro" id="IPR029063">
    <property type="entry name" value="SAM-dependent_MTases_sf"/>
</dbReference>